<organism evidence="2 3">
    <name type="scientific">Aequorivita lipolytica</name>
    <dbReference type="NCBI Taxonomy" id="153267"/>
    <lineage>
        <taxon>Bacteria</taxon>
        <taxon>Pseudomonadati</taxon>
        <taxon>Bacteroidota</taxon>
        <taxon>Flavobacteriia</taxon>
        <taxon>Flavobacteriales</taxon>
        <taxon>Flavobacteriaceae</taxon>
        <taxon>Aequorivita</taxon>
    </lineage>
</organism>
<sequence length="208" mass="22648">MLKPITFLFISMFALSIVSCKNDAEDSKKIKTETAEINTVQKKPVKRAAKRDLTTEDQAMLKSVMSRVMTEPQLKKFASYIVSAELATQLLNEAGPFTVFGPSNAAIESLTAENKKFYSNPENREKLIEMLKSHIVSGKIDKETLLQTINKNGNAKLKTLSGITITVTKSGEDMVISGGKGAKATIVKGSIEGSNGMVYIVDNLLNAN</sequence>
<dbReference type="Pfam" id="PF02469">
    <property type="entry name" value="Fasciclin"/>
    <property type="match status" value="1"/>
</dbReference>
<dbReference type="PROSITE" id="PS51257">
    <property type="entry name" value="PROKAR_LIPOPROTEIN"/>
    <property type="match status" value="1"/>
</dbReference>
<dbReference type="InterPro" id="IPR000782">
    <property type="entry name" value="FAS1_domain"/>
</dbReference>
<name>A0A5C6YNR9_9FLAO</name>
<dbReference type="Gene3D" id="2.30.180.10">
    <property type="entry name" value="FAS1 domain"/>
    <property type="match status" value="1"/>
</dbReference>
<dbReference type="GO" id="GO:0005615">
    <property type="term" value="C:extracellular space"/>
    <property type="evidence" value="ECO:0007669"/>
    <property type="project" value="TreeGrafter"/>
</dbReference>
<proteinExistence type="predicted"/>
<dbReference type="SUPFAM" id="SSF82153">
    <property type="entry name" value="FAS1 domain"/>
    <property type="match status" value="1"/>
</dbReference>
<feature type="domain" description="FAS1" evidence="1">
    <location>
        <begin position="61"/>
        <end position="205"/>
    </location>
</feature>
<dbReference type="InterPro" id="IPR036378">
    <property type="entry name" value="FAS1_dom_sf"/>
</dbReference>
<evidence type="ECO:0000259" key="1">
    <source>
        <dbReference type="PROSITE" id="PS50213"/>
    </source>
</evidence>
<dbReference type="AlphaFoldDB" id="A0A5C6YNR9"/>
<comment type="caution">
    <text evidence="2">The sequence shown here is derived from an EMBL/GenBank/DDBJ whole genome shotgun (WGS) entry which is preliminary data.</text>
</comment>
<keyword evidence="3" id="KW-1185">Reference proteome</keyword>
<reference evidence="2 3" key="1">
    <citation type="submission" date="2019-08" db="EMBL/GenBank/DDBJ databases">
        <title>Genome of Aequorivita lipolytica Y10-2 (type strain).</title>
        <authorList>
            <person name="Bowman J.P."/>
        </authorList>
    </citation>
    <scope>NUCLEOTIDE SEQUENCE [LARGE SCALE GENOMIC DNA]</scope>
    <source>
        <strain evidence="2 3">Y10-2</strain>
    </source>
</reference>
<gene>
    <name evidence="2" type="ORF">ESV24_10820</name>
</gene>
<dbReference type="Proteomes" id="UP000321945">
    <property type="component" value="Unassembled WGS sequence"/>
</dbReference>
<dbReference type="OrthoDB" id="1440908at2"/>
<dbReference type="PROSITE" id="PS50213">
    <property type="entry name" value="FAS1"/>
    <property type="match status" value="1"/>
</dbReference>
<evidence type="ECO:0000313" key="3">
    <source>
        <dbReference type="Proteomes" id="UP000321945"/>
    </source>
</evidence>
<dbReference type="PANTHER" id="PTHR10900:SF77">
    <property type="entry name" value="FI19380P1"/>
    <property type="match status" value="1"/>
</dbReference>
<dbReference type="SMART" id="SM00554">
    <property type="entry name" value="FAS1"/>
    <property type="match status" value="1"/>
</dbReference>
<accession>A0A5C6YNR9</accession>
<evidence type="ECO:0000313" key="2">
    <source>
        <dbReference type="EMBL" id="TXD68651.1"/>
    </source>
</evidence>
<dbReference type="RefSeq" id="WP_111816534.1">
    <property type="nucleotide sequence ID" value="NZ_CBCRZQ010000007.1"/>
</dbReference>
<dbReference type="InterPro" id="IPR050904">
    <property type="entry name" value="Adhesion/Biosynth-related"/>
</dbReference>
<dbReference type="EMBL" id="VORU01000009">
    <property type="protein sequence ID" value="TXD68651.1"/>
    <property type="molecule type" value="Genomic_DNA"/>
</dbReference>
<dbReference type="PANTHER" id="PTHR10900">
    <property type="entry name" value="PERIOSTIN-RELATED"/>
    <property type="match status" value="1"/>
</dbReference>
<protein>
    <submittedName>
        <fullName evidence="2">Fasciclin domain-containing protein</fullName>
    </submittedName>
</protein>